<keyword evidence="1" id="KW-1185">Reference proteome</keyword>
<name>A0A915JTJ5_ROMCU</name>
<reference evidence="2" key="1">
    <citation type="submission" date="2022-11" db="UniProtKB">
        <authorList>
            <consortium name="WormBaseParasite"/>
        </authorList>
    </citation>
    <scope>IDENTIFICATION</scope>
</reference>
<organism evidence="1 2">
    <name type="scientific">Romanomermis culicivorax</name>
    <name type="common">Nematode worm</name>
    <dbReference type="NCBI Taxonomy" id="13658"/>
    <lineage>
        <taxon>Eukaryota</taxon>
        <taxon>Metazoa</taxon>
        <taxon>Ecdysozoa</taxon>
        <taxon>Nematoda</taxon>
        <taxon>Enoplea</taxon>
        <taxon>Dorylaimia</taxon>
        <taxon>Mermithida</taxon>
        <taxon>Mermithoidea</taxon>
        <taxon>Mermithidae</taxon>
        <taxon>Romanomermis</taxon>
    </lineage>
</organism>
<dbReference type="WBParaSite" id="nRc.2.0.1.t29586-RA">
    <property type="protein sequence ID" value="nRc.2.0.1.t29586-RA"/>
    <property type="gene ID" value="nRc.2.0.1.g29586"/>
</dbReference>
<evidence type="ECO:0000313" key="1">
    <source>
        <dbReference type="Proteomes" id="UP000887565"/>
    </source>
</evidence>
<dbReference type="AlphaFoldDB" id="A0A915JTJ5"/>
<protein>
    <submittedName>
        <fullName evidence="2">Uncharacterized protein</fullName>
    </submittedName>
</protein>
<sequence>MMGPASTGVKAFTRLRNIRKGVGRTTTKGDRAGVNGDGQYWSHFTLDLSSNLVNMTIIGQFCSKIMSQKSPNVSGNGPCVATYAFGLR</sequence>
<evidence type="ECO:0000313" key="2">
    <source>
        <dbReference type="WBParaSite" id="nRc.2.0.1.t29586-RA"/>
    </source>
</evidence>
<accession>A0A915JTJ5</accession>
<proteinExistence type="predicted"/>
<dbReference type="Proteomes" id="UP000887565">
    <property type="component" value="Unplaced"/>
</dbReference>